<accession>A0A1M5D1R6</accession>
<dbReference type="Gene3D" id="1.10.260.40">
    <property type="entry name" value="lambda repressor-like DNA-binding domains"/>
    <property type="match status" value="1"/>
</dbReference>
<evidence type="ECO:0000259" key="1">
    <source>
        <dbReference type="PROSITE" id="PS50943"/>
    </source>
</evidence>
<dbReference type="RefSeq" id="WP_073167152.1">
    <property type="nucleotide sequence ID" value="NZ_FQUW01000043.1"/>
</dbReference>
<dbReference type="EMBL" id="FQUW01000043">
    <property type="protein sequence ID" value="SHF60757.1"/>
    <property type="molecule type" value="Genomic_DNA"/>
</dbReference>
<organism evidence="2 3">
    <name type="scientific">Desulfofundulus australicus DSM 11792</name>
    <dbReference type="NCBI Taxonomy" id="1121425"/>
    <lineage>
        <taxon>Bacteria</taxon>
        <taxon>Bacillati</taxon>
        <taxon>Bacillota</taxon>
        <taxon>Clostridia</taxon>
        <taxon>Eubacteriales</taxon>
        <taxon>Peptococcaceae</taxon>
        <taxon>Desulfofundulus</taxon>
    </lineage>
</organism>
<sequence length="71" mass="8201">MLTCLRVLRMRTGKTLRAFAKEYGFNETVLTRIERGQYYVPPAWREPLANALGCEVKDICDPKTGWPKLVK</sequence>
<gene>
    <name evidence="2" type="ORF">SAMN02745218_02695</name>
</gene>
<dbReference type="AlphaFoldDB" id="A0A1M5D1R6"/>
<dbReference type="CDD" id="cd00093">
    <property type="entry name" value="HTH_XRE"/>
    <property type="match status" value="1"/>
</dbReference>
<dbReference type="PROSITE" id="PS50943">
    <property type="entry name" value="HTH_CROC1"/>
    <property type="match status" value="1"/>
</dbReference>
<proteinExistence type="predicted"/>
<keyword evidence="3" id="KW-1185">Reference proteome</keyword>
<reference evidence="3" key="1">
    <citation type="submission" date="2016-11" db="EMBL/GenBank/DDBJ databases">
        <authorList>
            <person name="Varghese N."/>
            <person name="Submissions S."/>
        </authorList>
    </citation>
    <scope>NUCLEOTIDE SEQUENCE [LARGE SCALE GENOMIC DNA]</scope>
    <source>
        <strain evidence="3">DSM 11792</strain>
    </source>
</reference>
<evidence type="ECO:0000313" key="2">
    <source>
        <dbReference type="EMBL" id="SHF60757.1"/>
    </source>
</evidence>
<dbReference type="Pfam" id="PF13560">
    <property type="entry name" value="HTH_31"/>
    <property type="match status" value="1"/>
</dbReference>
<dbReference type="InterPro" id="IPR001387">
    <property type="entry name" value="Cro/C1-type_HTH"/>
</dbReference>
<dbReference type="InterPro" id="IPR010982">
    <property type="entry name" value="Lambda_DNA-bd_dom_sf"/>
</dbReference>
<name>A0A1M5D1R6_9FIRM</name>
<evidence type="ECO:0000313" key="3">
    <source>
        <dbReference type="Proteomes" id="UP000184196"/>
    </source>
</evidence>
<dbReference type="Proteomes" id="UP000184196">
    <property type="component" value="Unassembled WGS sequence"/>
</dbReference>
<dbReference type="GO" id="GO:0003677">
    <property type="term" value="F:DNA binding"/>
    <property type="evidence" value="ECO:0007669"/>
    <property type="project" value="InterPro"/>
</dbReference>
<dbReference type="SUPFAM" id="SSF47413">
    <property type="entry name" value="lambda repressor-like DNA-binding domains"/>
    <property type="match status" value="1"/>
</dbReference>
<protein>
    <submittedName>
        <fullName evidence="2">Helix-turn-helix domain-containing protein</fullName>
    </submittedName>
</protein>
<feature type="domain" description="HTH cro/C1-type" evidence="1">
    <location>
        <begin position="5"/>
        <end position="59"/>
    </location>
</feature>